<name>A0ABW6YBV3_9ACTN</name>
<dbReference type="InterPro" id="IPR052019">
    <property type="entry name" value="F420H2_bilvrd_red/Heme_oxyg"/>
</dbReference>
<evidence type="ECO:0000259" key="2">
    <source>
        <dbReference type="Pfam" id="PF01243"/>
    </source>
</evidence>
<dbReference type="EC" id="1.-.-.-" evidence="3"/>
<sequence>MRDFEGFSDEERAYLRTQRLGRMATVDPQGRPQANPVGFFPQEDGTVLVGGMAMGRTKKWRNLMTNPHVALVVDDLASVRPWRVRGVEIRGEAELLVGPHELGPHFSEEVIRIHPRRIHSWGLPGPEGAKEDRSGT</sequence>
<gene>
    <name evidence="3" type="ORF">ACF05T_14435</name>
</gene>
<dbReference type="InterPro" id="IPR011576">
    <property type="entry name" value="Pyridox_Oxase_N"/>
</dbReference>
<dbReference type="InterPro" id="IPR024031">
    <property type="entry name" value="MSMEG_5819/OxyR"/>
</dbReference>
<keyword evidence="1 3" id="KW-0560">Oxidoreductase</keyword>
<dbReference type="PANTHER" id="PTHR35176">
    <property type="entry name" value="HEME OXYGENASE HI_0854-RELATED"/>
    <property type="match status" value="1"/>
</dbReference>
<evidence type="ECO:0000256" key="1">
    <source>
        <dbReference type="ARBA" id="ARBA00023002"/>
    </source>
</evidence>
<proteinExistence type="predicted"/>
<dbReference type="Pfam" id="PF01243">
    <property type="entry name" value="PNPOx_N"/>
    <property type="match status" value="1"/>
</dbReference>
<dbReference type="Proteomes" id="UP001603013">
    <property type="component" value="Unassembled WGS sequence"/>
</dbReference>
<dbReference type="Gene3D" id="2.30.110.10">
    <property type="entry name" value="Electron Transport, Fmn-binding Protein, Chain A"/>
    <property type="match status" value="1"/>
</dbReference>
<keyword evidence="4" id="KW-1185">Reference proteome</keyword>
<comment type="caution">
    <text evidence="3">The sequence shown here is derived from an EMBL/GenBank/DDBJ whole genome shotgun (WGS) entry which is preliminary data.</text>
</comment>
<dbReference type="SUPFAM" id="SSF50475">
    <property type="entry name" value="FMN-binding split barrel"/>
    <property type="match status" value="1"/>
</dbReference>
<feature type="domain" description="Pyridoxamine 5'-phosphate oxidase N-terminal" evidence="2">
    <location>
        <begin position="8"/>
        <end position="100"/>
    </location>
</feature>
<reference evidence="3 4" key="1">
    <citation type="submission" date="2024-10" db="EMBL/GenBank/DDBJ databases">
        <title>The Natural Products Discovery Center: Release of the First 8490 Sequenced Strains for Exploring Actinobacteria Biosynthetic Diversity.</title>
        <authorList>
            <person name="Kalkreuter E."/>
            <person name="Kautsar S.A."/>
            <person name="Yang D."/>
            <person name="Bader C.D."/>
            <person name="Teijaro C.N."/>
            <person name="Fluegel L."/>
            <person name="Davis C.M."/>
            <person name="Simpson J.R."/>
            <person name="Lauterbach L."/>
            <person name="Steele A.D."/>
            <person name="Gui C."/>
            <person name="Meng S."/>
            <person name="Li G."/>
            <person name="Viehrig K."/>
            <person name="Ye F."/>
            <person name="Su P."/>
            <person name="Kiefer A.F."/>
            <person name="Nichols A."/>
            <person name="Cepeda A.J."/>
            <person name="Yan W."/>
            <person name="Fan B."/>
            <person name="Jiang Y."/>
            <person name="Adhikari A."/>
            <person name="Zheng C.-J."/>
            <person name="Schuster L."/>
            <person name="Cowan T.M."/>
            <person name="Smanski M.J."/>
            <person name="Chevrette M.G."/>
            <person name="De Carvalho L.P.S."/>
            <person name="Shen B."/>
        </authorList>
    </citation>
    <scope>NUCLEOTIDE SEQUENCE [LARGE SCALE GENOMIC DNA]</scope>
    <source>
        <strain evidence="3 4">NPDC015755</strain>
    </source>
</reference>
<accession>A0ABW6YBV3</accession>
<dbReference type="PANTHER" id="PTHR35176:SF6">
    <property type="entry name" value="HEME OXYGENASE HI_0854-RELATED"/>
    <property type="match status" value="1"/>
</dbReference>
<dbReference type="NCBIfam" id="TIGR04023">
    <property type="entry name" value="PPOX_MSMEG_5819"/>
    <property type="match status" value="1"/>
</dbReference>
<dbReference type="EMBL" id="JBIBSM010000006">
    <property type="protein sequence ID" value="MFF8277287.1"/>
    <property type="molecule type" value="Genomic_DNA"/>
</dbReference>
<organism evidence="3 4">
    <name type="scientific">Streptomyces lateritius</name>
    <dbReference type="NCBI Taxonomy" id="67313"/>
    <lineage>
        <taxon>Bacteria</taxon>
        <taxon>Bacillati</taxon>
        <taxon>Actinomycetota</taxon>
        <taxon>Actinomycetes</taxon>
        <taxon>Kitasatosporales</taxon>
        <taxon>Streptomycetaceae</taxon>
        <taxon>Streptomyces</taxon>
    </lineage>
</organism>
<dbReference type="RefSeq" id="WP_158991722.1">
    <property type="nucleotide sequence ID" value="NZ_JBIBSM010000006.1"/>
</dbReference>
<evidence type="ECO:0000313" key="3">
    <source>
        <dbReference type="EMBL" id="MFF8277287.1"/>
    </source>
</evidence>
<dbReference type="InterPro" id="IPR012349">
    <property type="entry name" value="Split_barrel_FMN-bd"/>
</dbReference>
<protein>
    <submittedName>
        <fullName evidence="3">PPOX class F420-dependent oxidoreductase</fullName>
        <ecNumber evidence="3">1.-.-.-</ecNumber>
    </submittedName>
</protein>
<evidence type="ECO:0000313" key="4">
    <source>
        <dbReference type="Proteomes" id="UP001603013"/>
    </source>
</evidence>
<dbReference type="GO" id="GO:0016491">
    <property type="term" value="F:oxidoreductase activity"/>
    <property type="evidence" value="ECO:0007669"/>
    <property type="project" value="UniProtKB-KW"/>
</dbReference>